<dbReference type="Pfam" id="PF25023">
    <property type="entry name" value="TEN_YD-shell"/>
    <property type="match status" value="1"/>
</dbReference>
<dbReference type="NCBIfam" id="TIGR03696">
    <property type="entry name" value="Rhs_assc_core"/>
    <property type="match status" value="1"/>
</dbReference>
<name>A0ABR8PFQ9_9BACL</name>
<dbReference type="NCBIfam" id="NF033679">
    <property type="entry name" value="DNRLRE_dom"/>
    <property type="match status" value="1"/>
</dbReference>
<dbReference type="PANTHER" id="PTHR32305:SF17">
    <property type="entry name" value="TRNA NUCLEASE WAPA"/>
    <property type="match status" value="1"/>
</dbReference>
<proteinExistence type="predicted"/>
<dbReference type="Pfam" id="PF20148">
    <property type="entry name" value="DUF6531"/>
    <property type="match status" value="1"/>
</dbReference>
<dbReference type="EMBL" id="JACSQY010000001">
    <property type="protein sequence ID" value="MBD7907002.1"/>
    <property type="molecule type" value="Genomic_DNA"/>
</dbReference>
<dbReference type="InterPro" id="IPR050708">
    <property type="entry name" value="T6SS_VgrG/RHS"/>
</dbReference>
<dbReference type="InterPro" id="IPR022385">
    <property type="entry name" value="Rhs_assc_core"/>
</dbReference>
<keyword evidence="1" id="KW-0677">Repeat</keyword>
<organism evidence="4 5">
    <name type="scientific">Sporosarcina gallistercoris</name>
    <dbReference type="NCBI Taxonomy" id="2762245"/>
    <lineage>
        <taxon>Bacteria</taxon>
        <taxon>Bacillati</taxon>
        <taxon>Bacillota</taxon>
        <taxon>Bacilli</taxon>
        <taxon>Bacillales</taxon>
        <taxon>Caryophanaceae</taxon>
        <taxon>Sporosarcina</taxon>
    </lineage>
</organism>
<dbReference type="RefSeq" id="WP_191688136.1">
    <property type="nucleotide sequence ID" value="NZ_JACSQY010000001.1"/>
</dbReference>
<dbReference type="NCBIfam" id="TIGR01643">
    <property type="entry name" value="YD_repeat_2x"/>
    <property type="match status" value="1"/>
</dbReference>
<accession>A0ABR8PFQ9</accession>
<dbReference type="PANTHER" id="PTHR32305">
    <property type="match status" value="1"/>
</dbReference>
<feature type="domain" description="DUF6531" evidence="2">
    <location>
        <begin position="527"/>
        <end position="600"/>
    </location>
</feature>
<dbReference type="InterPro" id="IPR006530">
    <property type="entry name" value="YD"/>
</dbReference>
<feature type="domain" description="Teneurin-like YD-shell" evidence="3">
    <location>
        <begin position="975"/>
        <end position="1510"/>
    </location>
</feature>
<evidence type="ECO:0000313" key="4">
    <source>
        <dbReference type="EMBL" id="MBD7907002.1"/>
    </source>
</evidence>
<gene>
    <name evidence="4" type="ORF">H9659_01480</name>
</gene>
<evidence type="ECO:0000259" key="3">
    <source>
        <dbReference type="Pfam" id="PF25023"/>
    </source>
</evidence>
<evidence type="ECO:0000313" key="5">
    <source>
        <dbReference type="Proteomes" id="UP000659496"/>
    </source>
</evidence>
<evidence type="ECO:0000256" key="1">
    <source>
        <dbReference type="ARBA" id="ARBA00022737"/>
    </source>
</evidence>
<dbReference type="InterPro" id="IPR045351">
    <property type="entry name" value="DUF6531"/>
</dbReference>
<keyword evidence="5" id="KW-1185">Reference proteome</keyword>
<comment type="caution">
    <text evidence="4">The sequence shown here is derived from an EMBL/GenBank/DDBJ whole genome shotgun (WGS) entry which is preliminary data.</text>
</comment>
<sequence>MRNKNLFKKWLICLIIISLIVTYIPFTNFVVHAEVQVQQPEESNQIDSSEREDIKSLRTENSKTFINDDGSYTSKIAQESIHFKNEKEEWEEIDNTLTESLDNKTYENKANEFSVNVNKSFNKEGENVSVQDGDKMFNLGLEPINGVNKKTSLRSFAPDTPSEGVVKEETITYPNVYSHIDIRYSIGSDRIKEDIIYKEKPTGGFPDKFIYKMNLEGLDAVKENDMIFLIDPQTKEKLYYVDAPYMYDSYVPEGFTVTEGFTSTPEEAVSYDIKLDIEKENGEIYLQIIPNKEWLENEDRIYPITIDPTIVRLQSKPYAIDTNIRSALPTTTGGNDLELGTGKSSNNVIRSLMKFDVSSIPTASIILSSSLNLWYTSTNNNAPIDVGMYKVKKEWAEDEASWTYAKRIPSTPWASSGGDYVTSNKLSTVTGIGAPNTIDSDMKKWDIPIHVVQEWLTYPSLNYGVLLKSENETLGYYKKYASSEQVIAAKYKPMLTVTYKTNARLGLEDYWLYDSHPLVGGTSYTNLTTSNNVIQYEDFTVLGRADSGLTFRRTYNSKSLEKSALGYGWSFTGNEKIHLNIKNTANILNYQDEDGTNHEFIYNGSTATYNPPAGRYETIKKSGSDIYTMYDTNGNQTIFKVLETSSDTDVKVAYIQTQIDRNNNKVHYEYNGKNQLRYIKTDLGKELNKFIELKYDSKDLLYEVNYDNDKVITFTYTANDLLEYVDVLKNRIGETTRTTFKYKDQLLATIIDPNTRKTDYTYKNGDIVKVQEPQTDNEIHSADRPGTSYTLNRAEKKATVTDAEENTTTYYSNDNYVVEKSINSSGEKEEVTLDANYNLLFRYGYDKNNNKVVKESNKYDSLGNLLETVDAEGNKNSYIYTTFNNISRETDSNGKVTNYKYDAKGNVIKAEIDDNNAANQKLTTIYEYDANGDLSKVVNPDNTAEKFENYYADGIKTEQLIDAHNNISTSKRDFNGNLLEFSDGNRQKTKFTYNLGDELELVTDANENDTKYQYDKNGNLQSVRNVKNYTTEYGYNGKNLLEFEKNAINQRREYKYDGNGNLVNTLLPNGSNVTNQYDESQRLQALLINDQVKWRYDYKDNHTDIYEGDAILKSIDYYDNGLVQSIREGIDYTNYKYLGDNYISEIQYNVSGKWNTLNYIPDDVYRTKEIKKNGTSFVNFGYTPDGFLESTNFNNDPIDNSHNSSITREYNKTRLDKEILKSNYSTVLENFTYQYDANNQIKRIVTNSGETLYNYDPLNQLKSEQLEDGTLISYEYDSVGNRVAKTIVSLGVNEMTEYKYNSANQLTKVGNQDYTHDLNGNLIADGKYTYTFDDLNQLKEIKEGSTIIATYGYDEQGRRNYTNDRNGKTHYYYEGNNVVYERDAQFNILKEYTYDDNDVPLTMTYQGKDYYYLTNYRGDVLGLVDDNGSVVAEYSYDAWGNILSQSGAMATINPYRYAGYQYDDGTKLYYLMARYYNPDNGVFLSRDPVRGDLSEPITLNGYNYSNNNPVMNVDPDGTWAIRTDILANIIDSLIILIPAGFAVRGYMKALKLAPRSYRVQGVKMVGTAVVQTEKRLSRMGIKFKIGTVVVLGVQAVLMTWMDTSFGKLLVKGLSRFFVTYKKKINGKTYTYIQNKRK</sequence>
<protein>
    <submittedName>
        <fullName evidence="4">DNRLRE domain-containing protein</fullName>
    </submittedName>
</protein>
<dbReference type="InterPro" id="IPR056823">
    <property type="entry name" value="TEN-like_YD-shell"/>
</dbReference>
<evidence type="ECO:0000259" key="2">
    <source>
        <dbReference type="Pfam" id="PF20148"/>
    </source>
</evidence>
<reference evidence="4 5" key="1">
    <citation type="submission" date="2020-08" db="EMBL/GenBank/DDBJ databases">
        <title>A Genomic Blueprint of the Chicken Gut Microbiome.</title>
        <authorList>
            <person name="Gilroy R."/>
            <person name="Ravi A."/>
            <person name="Getino M."/>
            <person name="Pursley I."/>
            <person name="Horton D.L."/>
            <person name="Alikhan N.-F."/>
            <person name="Baker D."/>
            <person name="Gharbi K."/>
            <person name="Hall N."/>
            <person name="Watson M."/>
            <person name="Adriaenssens E.M."/>
            <person name="Foster-Nyarko E."/>
            <person name="Jarju S."/>
            <person name="Secka A."/>
            <person name="Antonio M."/>
            <person name="Oren A."/>
            <person name="Chaudhuri R."/>
            <person name="La Ragione R.M."/>
            <person name="Hildebrand F."/>
            <person name="Pallen M.J."/>
        </authorList>
    </citation>
    <scope>NUCLEOTIDE SEQUENCE [LARGE SCALE GENOMIC DNA]</scope>
    <source>
        <strain evidence="4 5">Sa3CUA8</strain>
    </source>
</reference>
<dbReference type="Proteomes" id="UP000659496">
    <property type="component" value="Unassembled WGS sequence"/>
</dbReference>
<dbReference type="Gene3D" id="2.180.10.10">
    <property type="entry name" value="RHS repeat-associated core"/>
    <property type="match status" value="2"/>
</dbReference>